<dbReference type="AlphaFoldDB" id="A0A811MV20"/>
<organism evidence="5 6">
    <name type="scientific">Miscanthus lutarioriparius</name>
    <dbReference type="NCBI Taxonomy" id="422564"/>
    <lineage>
        <taxon>Eukaryota</taxon>
        <taxon>Viridiplantae</taxon>
        <taxon>Streptophyta</taxon>
        <taxon>Embryophyta</taxon>
        <taxon>Tracheophyta</taxon>
        <taxon>Spermatophyta</taxon>
        <taxon>Magnoliopsida</taxon>
        <taxon>Liliopsida</taxon>
        <taxon>Poales</taxon>
        <taxon>Poaceae</taxon>
        <taxon>PACMAD clade</taxon>
        <taxon>Panicoideae</taxon>
        <taxon>Andropogonodae</taxon>
        <taxon>Andropogoneae</taxon>
        <taxon>Saccharinae</taxon>
        <taxon>Miscanthus</taxon>
    </lineage>
</organism>
<accession>A0A811MV20</accession>
<evidence type="ECO:0000256" key="1">
    <source>
        <dbReference type="ARBA" id="ARBA00004906"/>
    </source>
</evidence>
<dbReference type="Pfam" id="PF00651">
    <property type="entry name" value="BTB"/>
    <property type="match status" value="1"/>
</dbReference>
<dbReference type="SUPFAM" id="SSF49599">
    <property type="entry name" value="TRAF domain-like"/>
    <property type="match status" value="1"/>
</dbReference>
<dbReference type="InterPro" id="IPR008974">
    <property type="entry name" value="TRAF-like"/>
</dbReference>
<dbReference type="Pfam" id="PF22486">
    <property type="entry name" value="MATH_2"/>
    <property type="match status" value="1"/>
</dbReference>
<dbReference type="InterPro" id="IPR045005">
    <property type="entry name" value="BPM1-6"/>
</dbReference>
<feature type="domain" description="BTB" evidence="3">
    <location>
        <begin position="198"/>
        <end position="266"/>
    </location>
</feature>
<comment type="similarity">
    <text evidence="2">Belongs to the Tdpoz family.</text>
</comment>
<evidence type="ECO:0000313" key="6">
    <source>
        <dbReference type="Proteomes" id="UP000604825"/>
    </source>
</evidence>
<evidence type="ECO:0000313" key="5">
    <source>
        <dbReference type="EMBL" id="CAD6212657.1"/>
    </source>
</evidence>
<evidence type="ECO:0000256" key="2">
    <source>
        <dbReference type="ARBA" id="ARBA00010846"/>
    </source>
</evidence>
<reference evidence="5" key="1">
    <citation type="submission" date="2020-10" db="EMBL/GenBank/DDBJ databases">
        <authorList>
            <person name="Han B."/>
            <person name="Lu T."/>
            <person name="Zhao Q."/>
            <person name="Huang X."/>
            <person name="Zhao Y."/>
        </authorList>
    </citation>
    <scope>NUCLEOTIDE SEQUENCE</scope>
</reference>
<dbReference type="InterPro" id="IPR000210">
    <property type="entry name" value="BTB/POZ_dom"/>
</dbReference>
<dbReference type="InterPro" id="IPR011333">
    <property type="entry name" value="SKP1/BTB/POZ_sf"/>
</dbReference>
<name>A0A811MV20_9POAL</name>
<dbReference type="Pfam" id="PF24570">
    <property type="entry name" value="BACK_BPM_SPOP"/>
    <property type="match status" value="1"/>
</dbReference>
<dbReference type="Gene3D" id="3.30.710.10">
    <property type="entry name" value="Potassium Channel Kv1.1, Chain A"/>
    <property type="match status" value="1"/>
</dbReference>
<dbReference type="PROSITE" id="PS50097">
    <property type="entry name" value="BTB"/>
    <property type="match status" value="1"/>
</dbReference>
<dbReference type="OrthoDB" id="6359816at2759"/>
<dbReference type="InterPro" id="IPR056423">
    <property type="entry name" value="BACK_BPM_SPOP"/>
</dbReference>
<evidence type="ECO:0000259" key="4">
    <source>
        <dbReference type="PROSITE" id="PS50144"/>
    </source>
</evidence>
<dbReference type="CDD" id="cd00121">
    <property type="entry name" value="MATH"/>
    <property type="match status" value="1"/>
</dbReference>
<dbReference type="EMBL" id="CAJGYO010000002">
    <property type="protein sequence ID" value="CAD6212657.1"/>
    <property type="molecule type" value="Genomic_DNA"/>
</dbReference>
<dbReference type="PROSITE" id="PS50144">
    <property type="entry name" value="MATH"/>
    <property type="match status" value="1"/>
</dbReference>
<sequence length="394" mass="43878">MSFAGVSFIGGDGLSTRSTPATTVTDSGYHLLVVDGYSRTKEITQNGDEIESPPFRVGGHRWRIRYYPNGIDSEVADYISLYLLLDDDNVAETTVKVQFDFSFVDKAEKQLPSNIHEIEVTNFSKESLSWGYDDFMKRDKLEKSAHLKDDSLTIKCDIVVSKDVDVDRTGANTAPFVVVPASDMNQHLSSLLQSIEGSDVTFEISGEIFATHRCILACRSTVFKGQLLGSMNEGAAAGVVRIDDMEARVFKLLLGFIYSDSVQEMEEEEDDVMWQHLLVAADRYDLLRLRLICEQKLCTYISMTTGATILALAERHHGRGLKDACFDFLIRAHANLQEVMVLGGLDHLASTCPLVLKELIAQLVSPNKKARIDVNTAFVVVPASDMHQHFTRLL</sequence>
<dbReference type="SUPFAM" id="SSF54695">
    <property type="entry name" value="POZ domain"/>
    <property type="match status" value="1"/>
</dbReference>
<dbReference type="Gene3D" id="1.25.40.420">
    <property type="match status" value="1"/>
</dbReference>
<dbReference type="GO" id="GO:0016567">
    <property type="term" value="P:protein ubiquitination"/>
    <property type="evidence" value="ECO:0007669"/>
    <property type="project" value="InterPro"/>
</dbReference>
<dbReference type="SMART" id="SM00061">
    <property type="entry name" value="MATH"/>
    <property type="match status" value="1"/>
</dbReference>
<gene>
    <name evidence="5" type="ORF">NCGR_LOCUS8429</name>
</gene>
<proteinExistence type="inferred from homology"/>
<keyword evidence="6" id="KW-1185">Reference proteome</keyword>
<comment type="caution">
    <text evidence="5">The sequence shown here is derived from an EMBL/GenBank/DDBJ whole genome shotgun (WGS) entry which is preliminary data.</text>
</comment>
<feature type="domain" description="MATH" evidence="4">
    <location>
        <begin position="27"/>
        <end position="158"/>
    </location>
</feature>
<dbReference type="PANTHER" id="PTHR26379:SF381">
    <property type="entry name" value="OS10G0429300 PROTEIN"/>
    <property type="match status" value="1"/>
</dbReference>
<dbReference type="SMART" id="SM00225">
    <property type="entry name" value="BTB"/>
    <property type="match status" value="1"/>
</dbReference>
<dbReference type="InterPro" id="IPR002083">
    <property type="entry name" value="MATH/TRAF_dom"/>
</dbReference>
<evidence type="ECO:0000259" key="3">
    <source>
        <dbReference type="PROSITE" id="PS50097"/>
    </source>
</evidence>
<dbReference type="PANTHER" id="PTHR26379">
    <property type="entry name" value="BTB/POZ AND MATH DOMAIN-CONTAINING PROTEIN 1"/>
    <property type="match status" value="1"/>
</dbReference>
<dbReference type="Gene3D" id="2.60.210.10">
    <property type="entry name" value="Apoptosis, Tumor Necrosis Factor Receptor Associated Protein 2, Chain A"/>
    <property type="match status" value="1"/>
</dbReference>
<comment type="pathway">
    <text evidence="1">Protein modification; protein ubiquitination.</text>
</comment>
<protein>
    <submittedName>
        <fullName evidence="5">Uncharacterized protein</fullName>
    </submittedName>
</protein>
<dbReference type="Proteomes" id="UP000604825">
    <property type="component" value="Unassembled WGS sequence"/>
</dbReference>